<feature type="non-terminal residue" evidence="11">
    <location>
        <position position="1"/>
    </location>
</feature>
<dbReference type="SUPFAM" id="SSF63748">
    <property type="entry name" value="Tudor/PWWP/MBT"/>
    <property type="match status" value="2"/>
</dbReference>
<feature type="compositionally biased region" description="Polar residues" evidence="8">
    <location>
        <begin position="338"/>
        <end position="350"/>
    </location>
</feature>
<evidence type="ECO:0000256" key="1">
    <source>
        <dbReference type="ARBA" id="ARBA00012552"/>
    </source>
</evidence>
<evidence type="ECO:0000256" key="5">
    <source>
        <dbReference type="ARBA" id="ARBA00022806"/>
    </source>
</evidence>
<evidence type="ECO:0000256" key="4">
    <source>
        <dbReference type="ARBA" id="ARBA00022801"/>
    </source>
</evidence>
<evidence type="ECO:0000259" key="9">
    <source>
        <dbReference type="PROSITE" id="PS50304"/>
    </source>
</evidence>
<gene>
    <name evidence="11" type="ORF">MAR_025889</name>
</gene>
<sequence>MKKSDFAILRASCWDISTDVRSRFFENFLAIVPTSVLYLKNREKPQLHLTNKVDSHGQILAKVVKEAEQDGDGVFKDYEEMLLQLNSLLDNKQMASSLPYHPTENELCAGKVESIWFRVEVKNVLSRKSGPHGTCYRVDEGDTLTIPVAHCEGSSLQKDVEVPIVKTKEDLIRERFRKQREDRRLREDLSSRSDHEFACHPGRPTGRFSPVDRGYRTDGQYNDLVARKTSPISTDEMLANEKRQKERVVYVQEERLREVPSGFAIKHESKGDPQGPIGVKLGSHVQHVSEGSYDKEAMRLMSRPRAMMQRLEQEQSDLDDHNMNSKGYDAGKVEGPSRSFSGDYSTTEEAMTSRKSVEGASLHAGLFRGRGSVGSLSDTSGEGGVQRLGRGLMSPQFRGLPDSGAQSDIEGLPRGRGAKSPLTSVSDDGNNSTRSRKSLSPLTKVMDSQLTVGSGLSSLLTSGIGRANSPGRGRSSGRESDGANSSALSADEGGYRLPLYGRGVDPKLPQSPKGVLLYRSQNLQSLTNYDSQSENEKFENALDAEDSDDSDRQLNISQTSSILSEPQNPGQVAMSTRVKFRSVETSPVSRGNRPLATQHSGQGDCSETINSDVEQRKVAVSQQLPNTLNSRLPLTIPPETISADAGLKEKTELVDLKKLLPPQLNKSKATDVKSESVLKDANLKHGSPVTTNVEGNISAAPVSRKQAREEAKGKTARDFVDISPPFANKVDRRILERLTQGAGVSKKQAMQGDGAESVKFQSTDRVLVHGGSLRHPWFSIQDTRFAPTITKSFEDQDFRSPQLVQSYSWPIIVRGRHLVALSPPSTGKTLAYLFPLLSALTVTSHYDEIRKNGSGVVDDADVVLEKFIPEMNYIIKEYDLLINNEMKHYECPRQILVFGSMWNQGVDKFMATMNEPMLVITSHLEASIYGGVRQTLRQYSIYCMMVHSDMDLYQALDPPIQAISHLIITEESWRQAKPVHDLLVRSGTKQTPELQKFMGGIEQRHEEDESRDLCDQQLAFGVCRDVWRCRYRHSVMPDVDVHPSTDWLPNEGEIKASVFVHTELHGREMEGKIVLRLGHRLWLDPLVMRLKLGETRTIINKFSVHTELIRNGLADENPSIGAYVERQEEDDVLQEPQVGKYCLAQYASFDERWYRGHIQTVKDDTVEIFFLDYGDLDFVPRDKVREFPVDKFFELPLQAIECKLANIEKIGDTWEIRAGDALWDMSHFVNEKDLRPLVATVVQAKEETKYAGRQKFVVELRTTQRDLGQELVWRQLAKHTPDCTKYTFLLPRSTPGKRVFPSRLHKIPGLCSAVYWEKDLGKATKLAEELHNILSECLGSLSTTQESVAKEGLVSLVKMVGRNSCSIYQRQAADFITQAANISVRLQEAFRGQDLTDVLFELLESTMCQKVQGAVCQAFASLTSGSDGGHDDFKKESLMEAIVKNLQKTDCPKCIAFCVQQCDHFASTRRKHKTFLIEHHMITILNRILDLEMPPATKQLCKDLKTSLDFKVPSEPIRGLLLKPGMQHMGPMSDSLVAPEVRWNQNSFVMLLVIKVCDVIPAAHDLVTFTEDTISFRALSRGVNYGFTYRLYDRVCVEKCTWHVKQREVLVSLKKQEKGMWSRPLHDKIKHGNVVADCEHILDSSDSEEEDDQRPFLLTKGKKKKSMFRGMKQSTVQAVVLASLCVSVFQTQIVDVS</sequence>
<evidence type="ECO:0000256" key="7">
    <source>
        <dbReference type="ARBA" id="ARBA00047984"/>
    </source>
</evidence>
<evidence type="ECO:0000256" key="6">
    <source>
        <dbReference type="ARBA" id="ARBA00022840"/>
    </source>
</evidence>
<dbReference type="PANTHER" id="PTHR22655">
    <property type="entry name" value="ATP-DEPENDENT RNA HELICASE TDRD12-RELATED"/>
    <property type="match status" value="1"/>
</dbReference>
<dbReference type="InterPro" id="IPR027417">
    <property type="entry name" value="P-loop_NTPase"/>
</dbReference>
<feature type="region of interest" description="Disordered" evidence="8">
    <location>
        <begin position="368"/>
        <end position="445"/>
    </location>
</feature>
<dbReference type="Gene3D" id="2.60.40.790">
    <property type="match status" value="1"/>
</dbReference>
<dbReference type="Pfam" id="PF04969">
    <property type="entry name" value="CS"/>
    <property type="match status" value="1"/>
</dbReference>
<feature type="compositionally biased region" description="Low complexity" evidence="8">
    <location>
        <begin position="461"/>
        <end position="473"/>
    </location>
</feature>
<dbReference type="InterPro" id="IPR007052">
    <property type="entry name" value="CS_dom"/>
</dbReference>
<dbReference type="SMART" id="SM00333">
    <property type="entry name" value="TUDOR"/>
    <property type="match status" value="1"/>
</dbReference>
<name>A0ABY7ES02_MYAAR</name>
<dbReference type="InterPro" id="IPR008978">
    <property type="entry name" value="HSP20-like_chaperone"/>
</dbReference>
<dbReference type="SUPFAM" id="SSF49764">
    <property type="entry name" value="HSP20-like chaperones"/>
    <property type="match status" value="1"/>
</dbReference>
<feature type="domain" description="CS" evidence="10">
    <location>
        <begin position="1536"/>
        <end position="1625"/>
    </location>
</feature>
<evidence type="ECO:0000256" key="3">
    <source>
        <dbReference type="ARBA" id="ARBA00022741"/>
    </source>
</evidence>
<accession>A0ABY7ES02</accession>
<proteinExistence type="predicted"/>
<dbReference type="Gene3D" id="2.30.30.140">
    <property type="match status" value="1"/>
</dbReference>
<dbReference type="SUPFAM" id="SSF48371">
    <property type="entry name" value="ARM repeat"/>
    <property type="match status" value="1"/>
</dbReference>
<organism evidence="11 12">
    <name type="scientific">Mya arenaria</name>
    <name type="common">Soft-shell clam</name>
    <dbReference type="NCBI Taxonomy" id="6604"/>
    <lineage>
        <taxon>Eukaryota</taxon>
        <taxon>Metazoa</taxon>
        <taxon>Spiralia</taxon>
        <taxon>Lophotrochozoa</taxon>
        <taxon>Mollusca</taxon>
        <taxon>Bivalvia</taxon>
        <taxon>Autobranchia</taxon>
        <taxon>Heteroconchia</taxon>
        <taxon>Euheterodonta</taxon>
        <taxon>Imparidentia</taxon>
        <taxon>Neoheterodontei</taxon>
        <taxon>Myida</taxon>
        <taxon>Myoidea</taxon>
        <taxon>Myidae</taxon>
        <taxon>Mya</taxon>
    </lineage>
</organism>
<dbReference type="InterPro" id="IPR035437">
    <property type="entry name" value="SNase_OB-fold_sf"/>
</dbReference>
<dbReference type="EMBL" id="CP111019">
    <property type="protein sequence ID" value="WAR11709.1"/>
    <property type="molecule type" value="Genomic_DNA"/>
</dbReference>
<keyword evidence="5" id="KW-0347">Helicase</keyword>
<reference evidence="11" key="1">
    <citation type="submission" date="2022-11" db="EMBL/GenBank/DDBJ databases">
        <title>Centuries of genome instability and evolution in soft-shell clam transmissible cancer (bioRxiv).</title>
        <authorList>
            <person name="Hart S.F.M."/>
            <person name="Yonemitsu M.A."/>
            <person name="Giersch R.M."/>
            <person name="Beal B.F."/>
            <person name="Arriagada G."/>
            <person name="Davis B.W."/>
            <person name="Ostrander E.A."/>
            <person name="Goff S.P."/>
            <person name="Metzger M.J."/>
        </authorList>
    </citation>
    <scope>NUCLEOTIDE SEQUENCE</scope>
    <source>
        <strain evidence="11">MELC-2E11</strain>
        <tissue evidence="11">Siphon/mantle</tissue>
    </source>
</reference>
<comment type="catalytic activity">
    <reaction evidence="7">
        <text>ATP + H2O = ADP + phosphate + H(+)</text>
        <dbReference type="Rhea" id="RHEA:13065"/>
        <dbReference type="ChEBI" id="CHEBI:15377"/>
        <dbReference type="ChEBI" id="CHEBI:15378"/>
        <dbReference type="ChEBI" id="CHEBI:30616"/>
        <dbReference type="ChEBI" id="CHEBI:43474"/>
        <dbReference type="ChEBI" id="CHEBI:456216"/>
        <dbReference type="EC" id="3.6.4.13"/>
    </reaction>
</comment>
<keyword evidence="12" id="KW-1185">Reference proteome</keyword>
<dbReference type="Pfam" id="PF00567">
    <property type="entry name" value="TUDOR"/>
    <property type="match status" value="1"/>
</dbReference>
<dbReference type="Gene3D" id="2.40.50.90">
    <property type="match status" value="1"/>
</dbReference>
<dbReference type="Gene3D" id="3.40.50.300">
    <property type="entry name" value="P-loop containing nucleotide triphosphate hydrolases"/>
    <property type="match status" value="1"/>
</dbReference>
<evidence type="ECO:0000313" key="12">
    <source>
        <dbReference type="Proteomes" id="UP001164746"/>
    </source>
</evidence>
<dbReference type="Proteomes" id="UP001164746">
    <property type="component" value="Chromosome 8"/>
</dbReference>
<dbReference type="PANTHER" id="PTHR22655:SF2">
    <property type="entry name" value="ATP-DEPENDENT RNA HELICASE TDRD12-RELATED"/>
    <property type="match status" value="1"/>
</dbReference>
<dbReference type="CDD" id="cd20379">
    <property type="entry name" value="Tudor_dTUD-like"/>
    <property type="match status" value="1"/>
</dbReference>
<protein>
    <recommendedName>
        <fullName evidence="1">RNA helicase</fullName>
        <ecNumber evidence="1">3.6.4.13</ecNumber>
    </recommendedName>
</protein>
<keyword evidence="2" id="KW-0677">Repeat</keyword>
<evidence type="ECO:0000313" key="11">
    <source>
        <dbReference type="EMBL" id="WAR11709.1"/>
    </source>
</evidence>
<feature type="region of interest" description="Disordered" evidence="8">
    <location>
        <begin position="582"/>
        <end position="607"/>
    </location>
</feature>
<dbReference type="SUPFAM" id="SSF52540">
    <property type="entry name" value="P-loop containing nucleoside triphosphate hydrolases"/>
    <property type="match status" value="1"/>
</dbReference>
<feature type="domain" description="Tudor" evidence="9">
    <location>
        <begin position="1135"/>
        <end position="1194"/>
    </location>
</feature>
<keyword evidence="3" id="KW-0547">Nucleotide-binding</keyword>
<evidence type="ECO:0000256" key="8">
    <source>
        <dbReference type="SAM" id="MobiDB-lite"/>
    </source>
</evidence>
<feature type="region of interest" description="Disordered" evidence="8">
    <location>
        <begin position="461"/>
        <end position="492"/>
    </location>
</feature>
<dbReference type="EC" id="3.6.4.13" evidence="1"/>
<dbReference type="PROSITE" id="PS50304">
    <property type="entry name" value="TUDOR"/>
    <property type="match status" value="1"/>
</dbReference>
<evidence type="ECO:0000259" key="10">
    <source>
        <dbReference type="PROSITE" id="PS51203"/>
    </source>
</evidence>
<dbReference type="InterPro" id="IPR002999">
    <property type="entry name" value="Tudor"/>
</dbReference>
<dbReference type="InterPro" id="IPR016024">
    <property type="entry name" value="ARM-type_fold"/>
</dbReference>
<feature type="compositionally biased region" description="Polar residues" evidence="8">
    <location>
        <begin position="583"/>
        <end position="607"/>
    </location>
</feature>
<dbReference type="PROSITE" id="PS51203">
    <property type="entry name" value="CS"/>
    <property type="match status" value="1"/>
</dbReference>
<keyword evidence="4" id="KW-0378">Hydrolase</keyword>
<feature type="region of interest" description="Disordered" evidence="8">
    <location>
        <begin position="327"/>
        <end position="350"/>
    </location>
</feature>
<feature type="region of interest" description="Disordered" evidence="8">
    <location>
        <begin position="195"/>
        <end position="215"/>
    </location>
</feature>
<evidence type="ECO:0000256" key="2">
    <source>
        <dbReference type="ARBA" id="ARBA00022737"/>
    </source>
</evidence>
<dbReference type="Gene3D" id="1.25.10.10">
    <property type="entry name" value="Leucine-rich Repeat Variant"/>
    <property type="match status" value="1"/>
</dbReference>
<feature type="compositionally biased region" description="Polar residues" evidence="8">
    <location>
        <begin position="421"/>
        <end position="445"/>
    </location>
</feature>
<keyword evidence="6" id="KW-0067">ATP-binding</keyword>
<dbReference type="InterPro" id="IPR011989">
    <property type="entry name" value="ARM-like"/>
</dbReference>